<name>A0A317W2K2_9EURO</name>
<dbReference type="EMBL" id="MSFK01000021">
    <property type="protein sequence ID" value="PWY80814.1"/>
    <property type="molecule type" value="Genomic_DNA"/>
</dbReference>
<dbReference type="Proteomes" id="UP000246702">
    <property type="component" value="Unassembled WGS sequence"/>
</dbReference>
<dbReference type="RefSeq" id="XP_025465416.1">
    <property type="nucleotide sequence ID" value="XM_025613378.1"/>
</dbReference>
<dbReference type="InterPro" id="IPR036770">
    <property type="entry name" value="Ankyrin_rpt-contain_sf"/>
</dbReference>
<keyword evidence="4" id="KW-1185">Reference proteome</keyword>
<sequence length="366" mass="42018">MTTLVFHYYYQQYTYSYIMAVPRYLLDPPTFKYLLDSLPLECVLKYRLVCRALDYAIFDYLYGKRNLITRPIQPGNGLLRHKLDRDPFFNEHVKDAMKFMDLYTHPLLTIRSCTRDMFLDAATTAIMTYKGRPWAESSLTENLVWYKADNEFFTVVMAAWLQQTDVVEQWLWAGHSAHARHPILGSLVYAAAYNDDIELMQLLIRRGANVMRVEGYFGDAFKVAAHRGSQRVLELFLETKQYYNITDMSSRGVFACPLSAAAAAGLSQSVTALLPFRWNRYICSGTLDRSPLYIAAHEGWVSIVYMLLDCSDIDPNSGRWNVDTPLAVALDKGHKGVVRVLMADRRVRVLPSQRLDIQRVLFGGDD</sequence>
<dbReference type="SMART" id="SM00248">
    <property type="entry name" value="ANK"/>
    <property type="match status" value="4"/>
</dbReference>
<reference evidence="3 4" key="1">
    <citation type="submission" date="2016-12" db="EMBL/GenBank/DDBJ databases">
        <title>The genomes of Aspergillus section Nigri reveals drivers in fungal speciation.</title>
        <authorList>
            <consortium name="DOE Joint Genome Institute"/>
            <person name="Vesth T.C."/>
            <person name="Nybo J."/>
            <person name="Theobald S."/>
            <person name="Brandl J."/>
            <person name="Frisvad J.C."/>
            <person name="Nielsen K.F."/>
            <person name="Lyhne E.K."/>
            <person name="Kogle M.E."/>
            <person name="Kuo A."/>
            <person name="Riley R."/>
            <person name="Clum A."/>
            <person name="Nolan M."/>
            <person name="Lipzen A."/>
            <person name="Salamov A."/>
            <person name="Henrissat B."/>
            <person name="Wiebenga A."/>
            <person name="De Vries R.P."/>
            <person name="Grigoriev I.V."/>
            <person name="Mortensen U.H."/>
            <person name="Andersen M.R."/>
            <person name="Baker S.E."/>
        </authorList>
    </citation>
    <scope>NUCLEOTIDE SEQUENCE [LARGE SCALE GENOMIC DNA]</scope>
    <source>
        <strain evidence="3 4">CBS 115572</strain>
    </source>
</reference>
<dbReference type="SUPFAM" id="SSF48403">
    <property type="entry name" value="Ankyrin repeat"/>
    <property type="match status" value="1"/>
</dbReference>
<dbReference type="GeneID" id="37115521"/>
<dbReference type="PANTHER" id="PTHR24198">
    <property type="entry name" value="ANKYRIN REPEAT AND PROTEIN KINASE DOMAIN-CONTAINING PROTEIN"/>
    <property type="match status" value="1"/>
</dbReference>
<dbReference type="OrthoDB" id="20872at2759"/>
<proteinExistence type="predicted"/>
<keyword evidence="2" id="KW-0040">ANK repeat</keyword>
<comment type="caution">
    <text evidence="3">The sequence shown here is derived from an EMBL/GenBank/DDBJ whole genome shotgun (WGS) entry which is preliminary data.</text>
</comment>
<evidence type="ECO:0000313" key="3">
    <source>
        <dbReference type="EMBL" id="PWY80814.1"/>
    </source>
</evidence>
<evidence type="ECO:0000256" key="2">
    <source>
        <dbReference type="ARBA" id="ARBA00023043"/>
    </source>
</evidence>
<gene>
    <name evidence="3" type="ORF">BO94DRAFT_548110</name>
</gene>
<protein>
    <submittedName>
        <fullName evidence="3">Ankyrin</fullName>
    </submittedName>
</protein>
<dbReference type="AlphaFoldDB" id="A0A317W2K2"/>
<organism evidence="3 4">
    <name type="scientific">Aspergillus sclerotioniger CBS 115572</name>
    <dbReference type="NCBI Taxonomy" id="1450535"/>
    <lineage>
        <taxon>Eukaryota</taxon>
        <taxon>Fungi</taxon>
        <taxon>Dikarya</taxon>
        <taxon>Ascomycota</taxon>
        <taxon>Pezizomycotina</taxon>
        <taxon>Eurotiomycetes</taxon>
        <taxon>Eurotiomycetidae</taxon>
        <taxon>Eurotiales</taxon>
        <taxon>Aspergillaceae</taxon>
        <taxon>Aspergillus</taxon>
        <taxon>Aspergillus subgen. Circumdati</taxon>
    </lineage>
</organism>
<keyword evidence="1" id="KW-0677">Repeat</keyword>
<accession>A0A317W2K2</accession>
<dbReference type="STRING" id="1450535.A0A317W2K2"/>
<dbReference type="Gene3D" id="1.25.40.20">
    <property type="entry name" value="Ankyrin repeat-containing domain"/>
    <property type="match status" value="1"/>
</dbReference>
<evidence type="ECO:0000256" key="1">
    <source>
        <dbReference type="ARBA" id="ARBA00022737"/>
    </source>
</evidence>
<dbReference type="PANTHER" id="PTHR24198:SF165">
    <property type="entry name" value="ANKYRIN REPEAT-CONTAINING PROTEIN-RELATED"/>
    <property type="match status" value="1"/>
</dbReference>
<dbReference type="InterPro" id="IPR002110">
    <property type="entry name" value="Ankyrin_rpt"/>
</dbReference>
<dbReference type="Pfam" id="PF12796">
    <property type="entry name" value="Ank_2"/>
    <property type="match status" value="1"/>
</dbReference>
<evidence type="ECO:0000313" key="4">
    <source>
        <dbReference type="Proteomes" id="UP000246702"/>
    </source>
</evidence>